<accession>A0A914RY44</accession>
<organism evidence="2 3">
    <name type="scientific">Parascaris equorum</name>
    <name type="common">Equine roundworm</name>
    <dbReference type="NCBI Taxonomy" id="6256"/>
    <lineage>
        <taxon>Eukaryota</taxon>
        <taxon>Metazoa</taxon>
        <taxon>Ecdysozoa</taxon>
        <taxon>Nematoda</taxon>
        <taxon>Chromadorea</taxon>
        <taxon>Rhabditida</taxon>
        <taxon>Spirurina</taxon>
        <taxon>Ascaridomorpha</taxon>
        <taxon>Ascaridoidea</taxon>
        <taxon>Ascarididae</taxon>
        <taxon>Parascaris</taxon>
    </lineage>
</organism>
<keyword evidence="2" id="KW-1185">Reference proteome</keyword>
<feature type="compositionally biased region" description="Low complexity" evidence="1">
    <location>
        <begin position="55"/>
        <end position="69"/>
    </location>
</feature>
<evidence type="ECO:0000313" key="2">
    <source>
        <dbReference type="Proteomes" id="UP000887564"/>
    </source>
</evidence>
<sequence>MTEEDIEGAKSIKSEGVRLANDLQKKILEHNDKAPPTATRTSTNLRRQRRVSPPSTDSGFFTDFSSEGSPSINRSFSRTESTSASGTDQSIDDLLAQLNLRQVAKFEPIFPTVENDDSDDDDSAVTVDEHRLVTESQKIMAGLTNLDNGALTSCQLVASSDAHTSVRLFHRIPTLSPIATTS</sequence>
<feature type="region of interest" description="Disordered" evidence="1">
    <location>
        <begin position="23"/>
        <end position="88"/>
    </location>
</feature>
<feature type="compositionally biased region" description="Polar residues" evidence="1">
    <location>
        <begin position="70"/>
        <end position="88"/>
    </location>
</feature>
<protein>
    <submittedName>
        <fullName evidence="3">Uncharacterized protein</fullName>
    </submittedName>
</protein>
<proteinExistence type="predicted"/>
<dbReference type="Proteomes" id="UP000887564">
    <property type="component" value="Unplaced"/>
</dbReference>
<dbReference type="WBParaSite" id="PEQ_0000979401-mRNA-1">
    <property type="protein sequence ID" value="PEQ_0000979401-mRNA-1"/>
    <property type="gene ID" value="PEQ_0000979401"/>
</dbReference>
<evidence type="ECO:0000313" key="3">
    <source>
        <dbReference type="WBParaSite" id="PEQ_0000979401-mRNA-1"/>
    </source>
</evidence>
<reference evidence="3" key="1">
    <citation type="submission" date="2022-11" db="UniProtKB">
        <authorList>
            <consortium name="WormBaseParasite"/>
        </authorList>
    </citation>
    <scope>IDENTIFICATION</scope>
</reference>
<dbReference type="AlphaFoldDB" id="A0A914RY44"/>
<name>A0A914RY44_PAREQ</name>
<evidence type="ECO:0000256" key="1">
    <source>
        <dbReference type="SAM" id="MobiDB-lite"/>
    </source>
</evidence>
<feature type="compositionally biased region" description="Basic and acidic residues" evidence="1">
    <location>
        <begin position="23"/>
        <end position="33"/>
    </location>
</feature>